<evidence type="ECO:0000313" key="2">
    <source>
        <dbReference type="EMBL" id="KAA8594354.1"/>
    </source>
</evidence>
<accession>A0A5J5DLV9</accession>
<sequence length="228" mass="25299">MSSYKTRFTEANPETKNHFWGPSRLRGVNTHDHRECRHSYHPAPTEVLDPPATQAGAVHGTAPVLVDQNYYQCERRESVFRDRSDPLAFPDEYLHERYRFSGDGIRLNQAIAEASIDSHPPVFAEMYTQATEDTIVSFLPLSTPFSLPPSLPLLLPANSMSHSRIRIVHRGAPRFTVVSSDSSGRDKVLMLGLKVTAPVLQPHSWGARDPSPHGIPRAAPKEGGSKTA</sequence>
<organism evidence="2 3">
    <name type="scientific">Etheostoma spectabile</name>
    <name type="common">orangethroat darter</name>
    <dbReference type="NCBI Taxonomy" id="54343"/>
    <lineage>
        <taxon>Eukaryota</taxon>
        <taxon>Metazoa</taxon>
        <taxon>Chordata</taxon>
        <taxon>Craniata</taxon>
        <taxon>Vertebrata</taxon>
        <taxon>Euteleostomi</taxon>
        <taxon>Actinopterygii</taxon>
        <taxon>Neopterygii</taxon>
        <taxon>Teleostei</taxon>
        <taxon>Neoteleostei</taxon>
        <taxon>Acanthomorphata</taxon>
        <taxon>Eupercaria</taxon>
        <taxon>Perciformes</taxon>
        <taxon>Percoidei</taxon>
        <taxon>Percidae</taxon>
        <taxon>Etheostomatinae</taxon>
        <taxon>Etheostoma</taxon>
    </lineage>
</organism>
<evidence type="ECO:0000313" key="3">
    <source>
        <dbReference type="Proteomes" id="UP000327493"/>
    </source>
</evidence>
<evidence type="ECO:0000256" key="1">
    <source>
        <dbReference type="SAM" id="MobiDB-lite"/>
    </source>
</evidence>
<keyword evidence="3" id="KW-1185">Reference proteome</keyword>
<dbReference type="AlphaFoldDB" id="A0A5J5DLV9"/>
<feature type="region of interest" description="Disordered" evidence="1">
    <location>
        <begin position="202"/>
        <end position="228"/>
    </location>
</feature>
<dbReference type="Proteomes" id="UP000327493">
    <property type="component" value="Chromosome 3"/>
</dbReference>
<gene>
    <name evidence="2" type="ORF">FQN60_005188</name>
</gene>
<feature type="compositionally biased region" description="Basic and acidic residues" evidence="1">
    <location>
        <begin position="219"/>
        <end position="228"/>
    </location>
</feature>
<comment type="caution">
    <text evidence="2">The sequence shown here is derived from an EMBL/GenBank/DDBJ whole genome shotgun (WGS) entry which is preliminary data.</text>
</comment>
<dbReference type="EMBL" id="VOFY01000003">
    <property type="protein sequence ID" value="KAA8594354.1"/>
    <property type="molecule type" value="Genomic_DNA"/>
</dbReference>
<name>A0A5J5DLV9_9PERO</name>
<proteinExistence type="predicted"/>
<reference evidence="2 3" key="1">
    <citation type="submission" date="2019-08" db="EMBL/GenBank/DDBJ databases">
        <title>A chromosome-level genome assembly, high-density linkage maps, and genome scans reveal the genomic architecture of hybrid incompatibilities underlying speciation via character displacement in darters (Percidae: Etheostominae).</title>
        <authorList>
            <person name="Moran R.L."/>
            <person name="Catchen J.M."/>
            <person name="Fuller R.C."/>
        </authorList>
    </citation>
    <scope>NUCLEOTIDE SEQUENCE [LARGE SCALE GENOMIC DNA]</scope>
    <source>
        <strain evidence="2">EspeVRDwgs_2016</strain>
        <tissue evidence="2">Muscle</tissue>
    </source>
</reference>
<feature type="non-terminal residue" evidence="2">
    <location>
        <position position="228"/>
    </location>
</feature>
<protein>
    <submittedName>
        <fullName evidence="2">Uncharacterized protein</fullName>
    </submittedName>
</protein>